<evidence type="ECO:0000313" key="5">
    <source>
        <dbReference type="Proteomes" id="UP000240243"/>
    </source>
</evidence>
<name>A0A2P7RD06_9GAMM</name>
<dbReference type="AlphaFoldDB" id="A0A2P7RD06"/>
<dbReference type="PANTHER" id="PTHR42901">
    <property type="entry name" value="ALCOHOL DEHYDROGENASE"/>
    <property type="match status" value="1"/>
</dbReference>
<dbReference type="RefSeq" id="WP_106728526.1">
    <property type="nucleotide sequence ID" value="NZ_PXYG01000001.1"/>
</dbReference>
<comment type="similarity">
    <text evidence="1">Belongs to the short-chain dehydrogenases/reductases (SDR) family.</text>
</comment>
<keyword evidence="5" id="KW-1185">Reference proteome</keyword>
<feature type="region of interest" description="Disordered" evidence="3">
    <location>
        <begin position="238"/>
        <end position="264"/>
    </location>
</feature>
<dbReference type="Gene3D" id="3.40.50.720">
    <property type="entry name" value="NAD(P)-binding Rossmann-like Domain"/>
    <property type="match status" value="1"/>
</dbReference>
<dbReference type="PRINTS" id="PR00081">
    <property type="entry name" value="GDHRDH"/>
</dbReference>
<dbReference type="GO" id="GO:0016491">
    <property type="term" value="F:oxidoreductase activity"/>
    <property type="evidence" value="ECO:0007669"/>
    <property type="project" value="UniProtKB-KW"/>
</dbReference>
<dbReference type="OrthoDB" id="9790785at2"/>
<sequence>MLDYHASPELLNGKVILVTGAGDGIGRQAALSYGAHGATLILLGKTVKKLEAVYDELQALGAPEPAIVPLDLQGATRQHYLDMAETIRQQFGRLDGVLFNASLLGTLGPFEMIGEDEWDKVMQVNVKSQFLLTQALLPLLKESAPSSVIYTSSGVGKQGRAYWGSYAVSKFATEGMMEVLADELEGTGVRANCINPGATRTGMRARAYPAENPATLRTPADIVPLYLYLMGDDSHQVNGTSFDAQPDRMSGKTSSSSDKPPVVG</sequence>
<reference evidence="4 5" key="1">
    <citation type="submission" date="2018-03" db="EMBL/GenBank/DDBJ databases">
        <title>The draft genome of Zobellella sp. 59N8.</title>
        <authorList>
            <person name="Liu L."/>
            <person name="Li L."/>
            <person name="Zhang X."/>
            <person name="Liang L."/>
            <person name="Wang T."/>
        </authorList>
    </citation>
    <scope>NUCLEOTIDE SEQUENCE [LARGE SCALE GENOMIC DNA]</scope>
    <source>
        <strain evidence="4 5">59N8</strain>
    </source>
</reference>
<proteinExistence type="inferred from homology"/>
<dbReference type="Proteomes" id="UP000240243">
    <property type="component" value="Unassembled WGS sequence"/>
</dbReference>
<gene>
    <name evidence="4" type="ORF">C7H85_04840</name>
</gene>
<dbReference type="InterPro" id="IPR020904">
    <property type="entry name" value="Sc_DH/Rdtase_CS"/>
</dbReference>
<dbReference type="PANTHER" id="PTHR42901:SF1">
    <property type="entry name" value="ALCOHOL DEHYDROGENASE"/>
    <property type="match status" value="1"/>
</dbReference>
<evidence type="ECO:0000256" key="1">
    <source>
        <dbReference type="ARBA" id="ARBA00006484"/>
    </source>
</evidence>
<dbReference type="InterPro" id="IPR002347">
    <property type="entry name" value="SDR_fam"/>
</dbReference>
<dbReference type="PROSITE" id="PS00061">
    <property type="entry name" value="ADH_SHORT"/>
    <property type="match status" value="1"/>
</dbReference>
<keyword evidence="2" id="KW-0560">Oxidoreductase</keyword>
<dbReference type="EMBL" id="PXYG01000001">
    <property type="protein sequence ID" value="PSJ48114.1"/>
    <property type="molecule type" value="Genomic_DNA"/>
</dbReference>
<dbReference type="SUPFAM" id="SSF51735">
    <property type="entry name" value="NAD(P)-binding Rossmann-fold domains"/>
    <property type="match status" value="1"/>
</dbReference>
<dbReference type="Pfam" id="PF00106">
    <property type="entry name" value="adh_short"/>
    <property type="match status" value="1"/>
</dbReference>
<dbReference type="NCBIfam" id="NF006509">
    <property type="entry name" value="PRK08945.1"/>
    <property type="match status" value="1"/>
</dbReference>
<evidence type="ECO:0000256" key="2">
    <source>
        <dbReference type="ARBA" id="ARBA00023002"/>
    </source>
</evidence>
<accession>A0A2P7RD06</accession>
<protein>
    <submittedName>
        <fullName evidence="4">YciK family oxidoreductase</fullName>
    </submittedName>
</protein>
<evidence type="ECO:0000256" key="3">
    <source>
        <dbReference type="SAM" id="MobiDB-lite"/>
    </source>
</evidence>
<comment type="caution">
    <text evidence="4">The sequence shown here is derived from an EMBL/GenBank/DDBJ whole genome shotgun (WGS) entry which is preliminary data.</text>
</comment>
<dbReference type="InterPro" id="IPR036291">
    <property type="entry name" value="NAD(P)-bd_dom_sf"/>
</dbReference>
<evidence type="ECO:0000313" key="4">
    <source>
        <dbReference type="EMBL" id="PSJ48114.1"/>
    </source>
</evidence>
<organism evidence="4 5">
    <name type="scientific">Zobellella endophytica</name>
    <dbReference type="NCBI Taxonomy" id="2116700"/>
    <lineage>
        <taxon>Bacteria</taxon>
        <taxon>Pseudomonadati</taxon>
        <taxon>Pseudomonadota</taxon>
        <taxon>Gammaproteobacteria</taxon>
        <taxon>Aeromonadales</taxon>
        <taxon>Aeromonadaceae</taxon>
        <taxon>Zobellella</taxon>
    </lineage>
</organism>